<dbReference type="SUPFAM" id="SSF55785">
    <property type="entry name" value="PYP-like sensor domain (PAS domain)"/>
    <property type="match status" value="1"/>
</dbReference>
<dbReference type="PROSITE" id="PS50110">
    <property type="entry name" value="RESPONSE_REGULATORY"/>
    <property type="match status" value="1"/>
</dbReference>
<dbReference type="AlphaFoldDB" id="A0A7W0C6P4"/>
<proteinExistence type="predicted"/>
<dbReference type="InterPro" id="IPR001789">
    <property type="entry name" value="Sig_transdc_resp-reg_receiver"/>
</dbReference>
<dbReference type="InterPro" id="IPR000014">
    <property type="entry name" value="PAS"/>
</dbReference>
<dbReference type="InterPro" id="IPR003594">
    <property type="entry name" value="HATPase_dom"/>
</dbReference>
<protein>
    <recommendedName>
        <fullName evidence="2">histidine kinase</fullName>
        <ecNumber evidence="2">2.7.13.3</ecNumber>
    </recommendedName>
</protein>
<organism evidence="9 10">
    <name type="scientific">Desulfosalsimonas propionicica</name>
    <dbReference type="NCBI Taxonomy" id="332175"/>
    <lineage>
        <taxon>Bacteria</taxon>
        <taxon>Pseudomonadati</taxon>
        <taxon>Thermodesulfobacteriota</taxon>
        <taxon>Desulfobacteria</taxon>
        <taxon>Desulfobacterales</taxon>
        <taxon>Desulfosalsimonadaceae</taxon>
        <taxon>Desulfosalsimonas</taxon>
    </lineage>
</organism>
<reference evidence="9 10" key="1">
    <citation type="submission" date="2020-07" db="EMBL/GenBank/DDBJ databases">
        <title>Genomic Encyclopedia of Type Strains, Phase IV (KMG-IV): sequencing the most valuable type-strain genomes for metagenomic binning, comparative biology and taxonomic classification.</title>
        <authorList>
            <person name="Goeker M."/>
        </authorList>
    </citation>
    <scope>NUCLEOTIDE SEQUENCE [LARGE SCALE GENOMIC DNA]</scope>
    <source>
        <strain evidence="9 10">DSM 17721</strain>
    </source>
</reference>
<dbReference type="PRINTS" id="PR00344">
    <property type="entry name" value="BCTRLSENSOR"/>
</dbReference>
<dbReference type="Pfam" id="PF00072">
    <property type="entry name" value="Response_reg"/>
    <property type="match status" value="1"/>
</dbReference>
<name>A0A7W0C6P4_9BACT</name>
<dbReference type="Pfam" id="PF02518">
    <property type="entry name" value="HATPase_c"/>
    <property type="match status" value="1"/>
</dbReference>
<feature type="domain" description="PAS" evidence="7">
    <location>
        <begin position="35"/>
        <end position="110"/>
    </location>
</feature>
<dbReference type="InterPro" id="IPR036097">
    <property type="entry name" value="HisK_dim/P_sf"/>
</dbReference>
<keyword evidence="3 4" id="KW-0597">Phosphoprotein</keyword>
<dbReference type="PROSITE" id="PS50109">
    <property type="entry name" value="HIS_KIN"/>
    <property type="match status" value="1"/>
</dbReference>
<dbReference type="InterPro" id="IPR013655">
    <property type="entry name" value="PAS_fold_3"/>
</dbReference>
<dbReference type="SUPFAM" id="SSF52172">
    <property type="entry name" value="CheY-like"/>
    <property type="match status" value="1"/>
</dbReference>
<dbReference type="InterPro" id="IPR035965">
    <property type="entry name" value="PAS-like_dom_sf"/>
</dbReference>
<sequence length="566" mass="63285">MSDELSRLEWILENSIAPENEVRALLREYEELLVSRRRMSTLLQNLPGMAYRCRNEKKWTMEFVSQGCFALTGYESGHLTGEGGIAYGELIHPEDADYVWQTVQQCLARNRHFEVEYRIVSASGDIRWVWERGVATGQTDNGLEIIEGFISDITKRKKAEEKHGRLEKQLHQSRRMEAVGRLAGGIAHDFNNLLFVILGYSEMMLQDLPETHDMQGPVREIYNAADRGRDLIGQILAFSRRQMPEMEIIDVERVIGGIEPMLVRLIGEDIEIQVSLGAGAGYVKAHASQIEQILMNLAVNARDAMPSGGRLFIATRAARIEKDNEEAEIGELRPGSYLLITVEDTGEGMDRDTLDRVFEPFFSTKSRENGSGLGLSTVYGIVGQYGGKVRVSSQPGQGTRFLIYLPLVETARASDAAGPQEETESRGLNAPVTVLVVEDDPSVRELAIRILKDQGCRVVETRDGSDAVEKAQALEEPLHLLLTDVVMPGLKGPEVFRRIRTRHPEMKVLYMSGYSGNVLEKTDMPRQKAAFLQKPFTIQELREHLAMLLGDRAHKGGQKPTGPPVT</sequence>
<dbReference type="Proteomes" id="UP000525298">
    <property type="component" value="Unassembled WGS sequence"/>
</dbReference>
<evidence type="ECO:0000259" key="8">
    <source>
        <dbReference type="PROSITE" id="PS50113"/>
    </source>
</evidence>
<dbReference type="EC" id="2.7.13.3" evidence="2"/>
<evidence type="ECO:0000259" key="6">
    <source>
        <dbReference type="PROSITE" id="PS50110"/>
    </source>
</evidence>
<dbReference type="InterPro" id="IPR004358">
    <property type="entry name" value="Sig_transdc_His_kin-like_C"/>
</dbReference>
<dbReference type="Pfam" id="PF08447">
    <property type="entry name" value="PAS_3"/>
    <property type="match status" value="1"/>
</dbReference>
<dbReference type="Gene3D" id="1.10.287.130">
    <property type="match status" value="1"/>
</dbReference>
<feature type="domain" description="PAC" evidence="8">
    <location>
        <begin position="113"/>
        <end position="165"/>
    </location>
</feature>
<dbReference type="Pfam" id="PF00512">
    <property type="entry name" value="HisKA"/>
    <property type="match status" value="1"/>
</dbReference>
<dbReference type="Gene3D" id="3.30.565.10">
    <property type="entry name" value="Histidine kinase-like ATPase, C-terminal domain"/>
    <property type="match status" value="1"/>
</dbReference>
<keyword evidence="10" id="KW-1185">Reference proteome</keyword>
<dbReference type="GO" id="GO:0000155">
    <property type="term" value="F:phosphorelay sensor kinase activity"/>
    <property type="evidence" value="ECO:0007669"/>
    <property type="project" value="InterPro"/>
</dbReference>
<evidence type="ECO:0000259" key="7">
    <source>
        <dbReference type="PROSITE" id="PS50112"/>
    </source>
</evidence>
<dbReference type="SUPFAM" id="SSF55874">
    <property type="entry name" value="ATPase domain of HSP90 chaperone/DNA topoisomerase II/histidine kinase"/>
    <property type="match status" value="1"/>
</dbReference>
<dbReference type="SMART" id="SM00448">
    <property type="entry name" value="REC"/>
    <property type="match status" value="1"/>
</dbReference>
<feature type="domain" description="Response regulatory" evidence="6">
    <location>
        <begin position="433"/>
        <end position="549"/>
    </location>
</feature>
<feature type="modified residue" description="4-aspartylphosphate" evidence="4">
    <location>
        <position position="484"/>
    </location>
</feature>
<dbReference type="SMART" id="SM00086">
    <property type="entry name" value="PAC"/>
    <property type="match status" value="1"/>
</dbReference>
<dbReference type="InterPro" id="IPR000700">
    <property type="entry name" value="PAS-assoc_C"/>
</dbReference>
<evidence type="ECO:0000313" key="10">
    <source>
        <dbReference type="Proteomes" id="UP000525298"/>
    </source>
</evidence>
<dbReference type="InterPro" id="IPR001610">
    <property type="entry name" value="PAC"/>
</dbReference>
<dbReference type="SUPFAM" id="SSF47384">
    <property type="entry name" value="Homodimeric domain of signal transducing histidine kinase"/>
    <property type="match status" value="1"/>
</dbReference>
<dbReference type="Gene3D" id="3.30.450.20">
    <property type="entry name" value="PAS domain"/>
    <property type="match status" value="1"/>
</dbReference>
<dbReference type="SMART" id="SM00091">
    <property type="entry name" value="PAS"/>
    <property type="match status" value="1"/>
</dbReference>
<dbReference type="PROSITE" id="PS50113">
    <property type="entry name" value="PAC"/>
    <property type="match status" value="1"/>
</dbReference>
<dbReference type="NCBIfam" id="TIGR00229">
    <property type="entry name" value="sensory_box"/>
    <property type="match status" value="1"/>
</dbReference>
<evidence type="ECO:0000259" key="5">
    <source>
        <dbReference type="PROSITE" id="PS50109"/>
    </source>
</evidence>
<dbReference type="PANTHER" id="PTHR43065">
    <property type="entry name" value="SENSOR HISTIDINE KINASE"/>
    <property type="match status" value="1"/>
</dbReference>
<dbReference type="RefSeq" id="WP_181549819.1">
    <property type="nucleotide sequence ID" value="NZ_JACDUS010000001.1"/>
</dbReference>
<evidence type="ECO:0000313" key="9">
    <source>
        <dbReference type="EMBL" id="MBA2880156.1"/>
    </source>
</evidence>
<dbReference type="InterPro" id="IPR003661">
    <property type="entry name" value="HisK_dim/P_dom"/>
</dbReference>
<dbReference type="PANTHER" id="PTHR43065:SF42">
    <property type="entry name" value="TWO-COMPONENT SENSOR PPRA"/>
    <property type="match status" value="1"/>
</dbReference>
<comment type="caution">
    <text evidence="9">The sequence shown here is derived from an EMBL/GenBank/DDBJ whole genome shotgun (WGS) entry which is preliminary data.</text>
</comment>
<evidence type="ECO:0000256" key="3">
    <source>
        <dbReference type="ARBA" id="ARBA00022553"/>
    </source>
</evidence>
<dbReference type="InterPro" id="IPR005467">
    <property type="entry name" value="His_kinase_dom"/>
</dbReference>
<evidence type="ECO:0000256" key="1">
    <source>
        <dbReference type="ARBA" id="ARBA00000085"/>
    </source>
</evidence>
<feature type="domain" description="Histidine kinase" evidence="5">
    <location>
        <begin position="185"/>
        <end position="409"/>
    </location>
</feature>
<dbReference type="EMBL" id="JACDUS010000001">
    <property type="protein sequence ID" value="MBA2880156.1"/>
    <property type="molecule type" value="Genomic_DNA"/>
</dbReference>
<dbReference type="InterPro" id="IPR011006">
    <property type="entry name" value="CheY-like_superfamily"/>
</dbReference>
<gene>
    <name evidence="9" type="ORF">HNR65_000463</name>
</gene>
<dbReference type="InterPro" id="IPR036890">
    <property type="entry name" value="HATPase_C_sf"/>
</dbReference>
<evidence type="ECO:0000256" key="2">
    <source>
        <dbReference type="ARBA" id="ARBA00012438"/>
    </source>
</evidence>
<accession>A0A7W0C6P4</accession>
<comment type="catalytic activity">
    <reaction evidence="1">
        <text>ATP + protein L-histidine = ADP + protein N-phospho-L-histidine.</text>
        <dbReference type="EC" id="2.7.13.3"/>
    </reaction>
</comment>
<dbReference type="SMART" id="SM00388">
    <property type="entry name" value="HisKA"/>
    <property type="match status" value="1"/>
</dbReference>
<evidence type="ECO:0000256" key="4">
    <source>
        <dbReference type="PROSITE-ProRule" id="PRU00169"/>
    </source>
</evidence>
<dbReference type="Gene3D" id="3.40.50.2300">
    <property type="match status" value="1"/>
</dbReference>
<dbReference type="SMART" id="SM00387">
    <property type="entry name" value="HATPase_c"/>
    <property type="match status" value="1"/>
</dbReference>
<dbReference type="PROSITE" id="PS50112">
    <property type="entry name" value="PAS"/>
    <property type="match status" value="1"/>
</dbReference>
<dbReference type="CDD" id="cd00130">
    <property type="entry name" value="PAS"/>
    <property type="match status" value="1"/>
</dbReference>
<dbReference type="CDD" id="cd00082">
    <property type="entry name" value="HisKA"/>
    <property type="match status" value="1"/>
</dbReference>